<dbReference type="AlphaFoldDB" id="A0A8A1MNY0"/>
<name>A0A8A1MNY0_AJECA</name>
<organism evidence="1 2">
    <name type="scientific">Ajellomyces capsulatus</name>
    <name type="common">Darling's disease fungus</name>
    <name type="synonym">Histoplasma capsulatum</name>
    <dbReference type="NCBI Taxonomy" id="5037"/>
    <lineage>
        <taxon>Eukaryota</taxon>
        <taxon>Fungi</taxon>
        <taxon>Dikarya</taxon>
        <taxon>Ascomycota</taxon>
        <taxon>Pezizomycotina</taxon>
        <taxon>Eurotiomycetes</taxon>
        <taxon>Eurotiomycetidae</taxon>
        <taxon>Onygenales</taxon>
        <taxon>Ajellomycetaceae</taxon>
        <taxon>Histoplasma</taxon>
    </lineage>
</organism>
<evidence type="ECO:0000313" key="1">
    <source>
        <dbReference type="EMBL" id="QSS66333.1"/>
    </source>
</evidence>
<proteinExistence type="predicted"/>
<dbReference type="VEuPathDB" id="FungiDB:I7I51_07190"/>
<dbReference type="EMBL" id="CP069115">
    <property type="protein sequence ID" value="QSS66333.1"/>
    <property type="molecule type" value="Genomic_DNA"/>
</dbReference>
<gene>
    <name evidence="1" type="ORF">I7I51_07190</name>
</gene>
<protein>
    <submittedName>
        <fullName evidence="1">F-actin-capping protein subunit alpha</fullName>
    </submittedName>
</protein>
<feature type="non-terminal residue" evidence="1">
    <location>
        <position position="1"/>
    </location>
</feature>
<evidence type="ECO:0000313" key="2">
    <source>
        <dbReference type="Proteomes" id="UP000663671"/>
    </source>
</evidence>
<dbReference type="Proteomes" id="UP000663671">
    <property type="component" value="Chromosome 3"/>
</dbReference>
<sequence length="24" mass="2888">RTSRLHLHLFEVLHQESSRTLSQI</sequence>
<accession>A0A8A1MNY0</accession>
<reference evidence="1" key="1">
    <citation type="submission" date="2021-01" db="EMBL/GenBank/DDBJ databases">
        <title>Chromosome-level genome assembly of a human fungal pathogen reveals clustering of transcriptionally co-regulated genes.</title>
        <authorList>
            <person name="Voorhies M."/>
            <person name="Cohen S."/>
            <person name="Shea T.P."/>
            <person name="Petrus S."/>
            <person name="Munoz J.F."/>
            <person name="Poplawski S."/>
            <person name="Goldman W.E."/>
            <person name="Michael T."/>
            <person name="Cuomo C.A."/>
            <person name="Sil A."/>
            <person name="Beyhan S."/>
        </authorList>
    </citation>
    <scope>NUCLEOTIDE SEQUENCE</scope>
    <source>
        <strain evidence="1">WU24</strain>
    </source>
</reference>